<feature type="region of interest" description="Disordered" evidence="11">
    <location>
        <begin position="151"/>
        <end position="187"/>
    </location>
</feature>
<dbReference type="GO" id="GO:0008033">
    <property type="term" value="P:tRNA processing"/>
    <property type="evidence" value="ECO:0007669"/>
    <property type="project" value="UniProtKB-KW"/>
</dbReference>
<evidence type="ECO:0000256" key="5">
    <source>
        <dbReference type="ARBA" id="ARBA00033763"/>
    </source>
</evidence>
<comment type="function">
    <text evidence="7">Catalyzes the formation of 5-methyl-uridine at position 54 (m5U54) in all tRNA. May also have a role in tRNA stabilization or maturation.</text>
</comment>
<keyword evidence="2 9" id="KW-0808">Transferase</keyword>
<evidence type="ECO:0000256" key="2">
    <source>
        <dbReference type="ARBA" id="ARBA00022679"/>
    </source>
</evidence>
<keyword evidence="1 9" id="KW-0489">Methyltransferase</keyword>
<dbReference type="Pfam" id="PF05958">
    <property type="entry name" value="tRNA_U5-meth_tr"/>
    <property type="match status" value="1"/>
</dbReference>
<evidence type="ECO:0000256" key="4">
    <source>
        <dbReference type="ARBA" id="ARBA00022694"/>
    </source>
</evidence>
<feature type="binding site" evidence="9">
    <location>
        <position position="495"/>
    </location>
    <ligand>
        <name>S-adenosyl-L-methionine</name>
        <dbReference type="ChEBI" id="CHEBI:59789"/>
    </ligand>
</feature>
<evidence type="ECO:0000256" key="7">
    <source>
        <dbReference type="ARBA" id="ARBA00054700"/>
    </source>
</evidence>
<dbReference type="PANTHER" id="PTHR11061:SF30">
    <property type="entry name" value="TRNA (URACIL(54)-C(5))-METHYLTRANSFERASE"/>
    <property type="match status" value="1"/>
</dbReference>
<dbReference type="InterPro" id="IPR029063">
    <property type="entry name" value="SAM-dependent_MTases_sf"/>
</dbReference>
<protein>
    <recommendedName>
        <fullName evidence="8">tRNA (uracil(54)-C(5))-methyltransferase</fullName>
        <ecNumber evidence="5">2.1.1.35</ecNumber>
    </recommendedName>
</protein>
<dbReference type="PANTHER" id="PTHR11061">
    <property type="entry name" value="RNA M5U METHYLTRANSFERASE"/>
    <property type="match status" value="1"/>
</dbReference>
<dbReference type="AlphaFoldDB" id="A0A135S173"/>
<keyword evidence="3 9" id="KW-0949">S-adenosyl-L-methionine</keyword>
<sequence>MGLALRLLPRLTSSSLRPALNALTLTRASSSAPAAAHRPLIRKVIMSSTTEAPQAAAAAPQGLPPKPAAVVATGGESSHQGQGQEQGQKKWQNGGNKPNGNKRSFQGGQGGGRGKDKQRKSKRERNITEGSSEEVLAFDVQALIALRKESLPDTSAPAPAAAEGEEVKDGAENGETQTETQAPSESLPETFTEIEVEVHAISSTGDGLGFQLGSTSTQVYVVPFVAPGDVAKAKVIRHVREESYSVADFISVVKAGPLRDDARVNCKYFSQCSGCQFQMLDYDTQLTHKRSIVDKAYKNFSNLNPELVPSIRDTIGSPLQYGYRTKLTPHFDGPPGHHKRNKPKQALSKVPEIGFNVKGRRHVLDIEDCPIGTEAVRLGMKRERERIAKDFGNFTKGATILLRESTKRYPKKVVSNGANTTAAEETTTEEAPAAPAPAPAQEEEQQPPAETPSDAVRVETDTHVDIKTCLSATGAMSSEYIDSYLFTNPANSFFQNNNSILPKFTQYIRDHVMPPAGPNRDRIKYLIDAYSGSGLFTITLASLFTGSTGIDIAKDSIECARKNARLNNLPESQCNFLAADAPQLFKQVTYPADETVVVIDPPRKGCDNDFLSQLLAFGPRRVVYVSCNVHTQARDVGVLVRGDGGDGTKYEIESIVGFDFFPQTGHVEGVAVLNRVEKSA</sequence>
<dbReference type="PROSITE" id="PS51687">
    <property type="entry name" value="SAM_MT_RNA_M5U"/>
    <property type="match status" value="1"/>
</dbReference>
<dbReference type="Gene3D" id="2.40.50.140">
    <property type="entry name" value="Nucleic acid-binding proteins"/>
    <property type="match status" value="1"/>
</dbReference>
<feature type="region of interest" description="Disordered" evidence="11">
    <location>
        <begin position="52"/>
        <end position="130"/>
    </location>
</feature>
<dbReference type="InterPro" id="IPR012340">
    <property type="entry name" value="NA-bd_OB-fold"/>
</dbReference>
<feature type="binding site" evidence="9">
    <location>
        <position position="530"/>
    </location>
    <ligand>
        <name>S-adenosyl-L-methionine</name>
        <dbReference type="ChEBI" id="CHEBI:59789"/>
    </ligand>
</feature>
<dbReference type="InterPro" id="IPR025795">
    <property type="entry name" value="tRNA_(uracil-5-)_MeTrfase"/>
</dbReference>
<feature type="compositionally biased region" description="Low complexity" evidence="11">
    <location>
        <begin position="52"/>
        <end position="61"/>
    </location>
</feature>
<feature type="region of interest" description="Disordered" evidence="11">
    <location>
        <begin position="412"/>
        <end position="457"/>
    </location>
</feature>
<name>A0A135S173_9PEZI</name>
<dbReference type="FunFam" id="2.40.50.140:FF:000201">
    <property type="entry name" value="TRM2p tRNA methyltransferase"/>
    <property type="match status" value="1"/>
</dbReference>
<evidence type="ECO:0000256" key="1">
    <source>
        <dbReference type="ARBA" id="ARBA00022603"/>
    </source>
</evidence>
<evidence type="ECO:0000256" key="11">
    <source>
        <dbReference type="SAM" id="MobiDB-lite"/>
    </source>
</evidence>
<comment type="similarity">
    <text evidence="9">Belongs to the class I-like SAM-binding methyltransferase superfamily. RNA M5U methyltransferase family.</text>
</comment>
<dbReference type="FunFam" id="3.40.50.150:FF:000174">
    <property type="entry name" value="TRM2p tRNA methyltransferase"/>
    <property type="match status" value="1"/>
</dbReference>
<reference evidence="12 13" key="1">
    <citation type="submission" date="2014-02" db="EMBL/GenBank/DDBJ databases">
        <title>The genome sequence of Colletotrichum salicis CBS 607.94.</title>
        <authorList>
            <person name="Baroncelli R."/>
            <person name="Thon M.R."/>
        </authorList>
    </citation>
    <scope>NUCLEOTIDE SEQUENCE [LARGE SCALE GENOMIC DNA]</scope>
    <source>
        <strain evidence="12 13">CBS 607.94</strain>
    </source>
</reference>
<dbReference type="EMBL" id="JFFI01002583">
    <property type="protein sequence ID" value="KXH29674.1"/>
    <property type="molecule type" value="Genomic_DNA"/>
</dbReference>
<dbReference type="InterPro" id="IPR030391">
    <property type="entry name" value="MeTrfase_TrmA_CS"/>
</dbReference>
<dbReference type="PROSITE" id="PS51622">
    <property type="entry name" value="SAM_MT_RNA_M5U_2"/>
    <property type="match status" value="1"/>
</dbReference>
<dbReference type="GO" id="GO:0009451">
    <property type="term" value="P:RNA modification"/>
    <property type="evidence" value="ECO:0007669"/>
    <property type="project" value="UniProtKB-ARBA"/>
</dbReference>
<accession>A0A135S173</accession>
<dbReference type="FunFam" id="3.40.50.150:FF:000104">
    <property type="entry name" value="S-adenosyl-L-methionine-dependent methyltransferase"/>
    <property type="match status" value="1"/>
</dbReference>
<dbReference type="Gene3D" id="3.40.50.150">
    <property type="entry name" value="Vaccinia Virus protein VP39"/>
    <property type="match status" value="2"/>
</dbReference>
<dbReference type="EC" id="2.1.1.35" evidence="5"/>
<organism evidence="12 13">
    <name type="scientific">Colletotrichum salicis</name>
    <dbReference type="NCBI Taxonomy" id="1209931"/>
    <lineage>
        <taxon>Eukaryota</taxon>
        <taxon>Fungi</taxon>
        <taxon>Dikarya</taxon>
        <taxon>Ascomycota</taxon>
        <taxon>Pezizomycotina</taxon>
        <taxon>Sordariomycetes</taxon>
        <taxon>Hypocreomycetidae</taxon>
        <taxon>Glomerellales</taxon>
        <taxon>Glomerellaceae</taxon>
        <taxon>Colletotrichum</taxon>
        <taxon>Colletotrichum acutatum species complex</taxon>
    </lineage>
</organism>
<proteinExistence type="inferred from homology"/>
<feature type="active site" description="Nucleophile" evidence="9">
    <location>
        <position position="627"/>
    </location>
</feature>
<feature type="compositionally biased region" description="Polar residues" evidence="11">
    <location>
        <begin position="174"/>
        <end position="187"/>
    </location>
</feature>
<feature type="binding site" evidence="9">
    <location>
        <position position="551"/>
    </location>
    <ligand>
        <name>S-adenosyl-L-methionine</name>
        <dbReference type="ChEBI" id="CHEBI:59789"/>
    </ligand>
</feature>
<feature type="binding site" evidence="9">
    <location>
        <position position="600"/>
    </location>
    <ligand>
        <name>S-adenosyl-L-methionine</name>
        <dbReference type="ChEBI" id="CHEBI:59789"/>
    </ligand>
</feature>
<dbReference type="Proteomes" id="UP000070121">
    <property type="component" value="Unassembled WGS sequence"/>
</dbReference>
<feature type="active site" evidence="10">
    <location>
        <position position="627"/>
    </location>
</feature>
<gene>
    <name evidence="12" type="ORF">CSAL01_02901</name>
</gene>
<evidence type="ECO:0000313" key="13">
    <source>
        <dbReference type="Proteomes" id="UP000070121"/>
    </source>
</evidence>
<comment type="catalytic activity">
    <reaction evidence="6">
        <text>uridine(54) in tRNA + S-adenosyl-L-methionine = 5-methyluridine(54) in tRNA + S-adenosyl-L-homocysteine + H(+)</text>
        <dbReference type="Rhea" id="RHEA:42712"/>
        <dbReference type="Rhea" id="RHEA-COMP:10167"/>
        <dbReference type="Rhea" id="RHEA-COMP:10193"/>
        <dbReference type="ChEBI" id="CHEBI:15378"/>
        <dbReference type="ChEBI" id="CHEBI:57856"/>
        <dbReference type="ChEBI" id="CHEBI:59789"/>
        <dbReference type="ChEBI" id="CHEBI:65315"/>
        <dbReference type="ChEBI" id="CHEBI:74447"/>
        <dbReference type="EC" id="2.1.1.35"/>
    </reaction>
</comment>
<evidence type="ECO:0000256" key="8">
    <source>
        <dbReference type="ARBA" id="ARBA00070108"/>
    </source>
</evidence>
<dbReference type="InterPro" id="IPR010280">
    <property type="entry name" value="U5_MeTrfase_fam"/>
</dbReference>
<dbReference type="STRING" id="1209931.A0A135S173"/>
<dbReference type="InterPro" id="IPR030390">
    <property type="entry name" value="MeTrfase_TrmA_AS"/>
</dbReference>
<dbReference type="GO" id="GO:0032259">
    <property type="term" value="P:methylation"/>
    <property type="evidence" value="ECO:0007669"/>
    <property type="project" value="UniProtKB-KW"/>
</dbReference>
<dbReference type="SUPFAM" id="SSF53335">
    <property type="entry name" value="S-adenosyl-L-methionine-dependent methyltransferases"/>
    <property type="match status" value="1"/>
</dbReference>
<evidence type="ECO:0000256" key="10">
    <source>
        <dbReference type="PROSITE-ProRule" id="PRU10015"/>
    </source>
</evidence>
<evidence type="ECO:0000256" key="9">
    <source>
        <dbReference type="PROSITE-ProRule" id="PRU01024"/>
    </source>
</evidence>
<comment type="caution">
    <text evidence="12">The sequence shown here is derived from an EMBL/GenBank/DDBJ whole genome shotgun (WGS) entry which is preliminary data.</text>
</comment>
<dbReference type="CDD" id="cd02440">
    <property type="entry name" value="AdoMet_MTases"/>
    <property type="match status" value="1"/>
</dbReference>
<keyword evidence="13" id="KW-1185">Reference proteome</keyword>
<dbReference type="OrthoDB" id="10250660at2759"/>
<feature type="compositionally biased region" description="Low complexity" evidence="11">
    <location>
        <begin position="80"/>
        <end position="106"/>
    </location>
</feature>
<keyword evidence="4" id="KW-0819">tRNA processing</keyword>
<dbReference type="PROSITE" id="PS01230">
    <property type="entry name" value="TRMA_1"/>
    <property type="match status" value="1"/>
</dbReference>
<dbReference type="PROSITE" id="PS01231">
    <property type="entry name" value="TRMA_2"/>
    <property type="match status" value="1"/>
</dbReference>
<evidence type="ECO:0000313" key="12">
    <source>
        <dbReference type="EMBL" id="KXH29674.1"/>
    </source>
</evidence>
<evidence type="ECO:0000256" key="3">
    <source>
        <dbReference type="ARBA" id="ARBA00022691"/>
    </source>
</evidence>
<evidence type="ECO:0000256" key="6">
    <source>
        <dbReference type="ARBA" id="ARBA00052788"/>
    </source>
</evidence>
<feature type="compositionally biased region" description="Low complexity" evidence="11">
    <location>
        <begin position="420"/>
        <end position="433"/>
    </location>
</feature>
<dbReference type="GO" id="GO:0030697">
    <property type="term" value="F:tRNA (uracil(54)-C5)-methyltransferase activity, S-adenosyl methionine-dependent"/>
    <property type="evidence" value="ECO:0007669"/>
    <property type="project" value="UniProtKB-EC"/>
</dbReference>